<accession>A0A8H5NQ22</accession>
<proteinExistence type="predicted"/>
<reference evidence="1 2" key="1">
    <citation type="submission" date="2020-05" db="EMBL/GenBank/DDBJ databases">
        <title>Identification and distribution of gene clusters putatively required for synthesis of sphingolipid metabolism inhibitors in phylogenetically diverse species of the filamentous fungus Fusarium.</title>
        <authorList>
            <person name="Kim H.-S."/>
            <person name="Busman M."/>
            <person name="Brown D.W."/>
            <person name="Divon H."/>
            <person name="Uhlig S."/>
            <person name="Proctor R.H."/>
        </authorList>
    </citation>
    <scope>NUCLEOTIDE SEQUENCE [LARGE SCALE GENOMIC DNA]</scope>
    <source>
        <strain evidence="1 2">NRRL 36939</strain>
    </source>
</reference>
<dbReference type="EMBL" id="JAAOAS010000515">
    <property type="protein sequence ID" value="KAF5574612.1"/>
    <property type="molecule type" value="Genomic_DNA"/>
</dbReference>
<dbReference type="AlphaFoldDB" id="A0A8H5NQ22"/>
<dbReference type="OrthoDB" id="10057496at2759"/>
<sequence>MSNSSPVHCRTIEDVPLPYPASKLIITQRLEASRESPFWAWIIVGAFYDRHDNVLWSTEIFTGRLDVDSDSEDESSDTEFATDIHARNFLYKPFVFHNSDSPQISSLPTKNDLIITTKFQTIKYLKPNKSFHIGTNLHHTLFHRLGIQLPKVKSPASGKHLSIRAFVAGFIPGNISDSPPLPSHVQPPCLVGTPSTVVMLQAHDQTTRPWVHRSHRRVSPSPAYGYMYPGTAAYGQPVYGFPPQGPVAGFQTPQTYAHQPNGTGNILPRQAQPIPQIDPKMPAAQMTNSSGGVGCEPGYNYFFPANHTKVHVFKSDVPPWQLQANAQIPFIASHVPTSTKLGDLLKGFGCTNPSAKKNICFELYSGGNGKWYKGYSFTGDDKDEIGKTMDEVGWDSSRTGNKGEKPVVCLWFCKS</sequence>
<evidence type="ECO:0000313" key="2">
    <source>
        <dbReference type="Proteomes" id="UP000546213"/>
    </source>
</evidence>
<comment type="caution">
    <text evidence="1">The sequence shown here is derived from an EMBL/GenBank/DDBJ whole genome shotgun (WGS) entry which is preliminary data.</text>
</comment>
<evidence type="ECO:0000313" key="1">
    <source>
        <dbReference type="EMBL" id="KAF5574612.1"/>
    </source>
</evidence>
<gene>
    <name evidence="1" type="ORF">FPCIR_13524</name>
</gene>
<dbReference type="Proteomes" id="UP000546213">
    <property type="component" value="Unassembled WGS sequence"/>
</dbReference>
<organism evidence="1 2">
    <name type="scientific">Fusarium pseudocircinatum</name>
    <dbReference type="NCBI Taxonomy" id="56676"/>
    <lineage>
        <taxon>Eukaryota</taxon>
        <taxon>Fungi</taxon>
        <taxon>Dikarya</taxon>
        <taxon>Ascomycota</taxon>
        <taxon>Pezizomycotina</taxon>
        <taxon>Sordariomycetes</taxon>
        <taxon>Hypocreomycetidae</taxon>
        <taxon>Hypocreales</taxon>
        <taxon>Nectriaceae</taxon>
        <taxon>Fusarium</taxon>
        <taxon>Fusarium fujikuroi species complex</taxon>
    </lineage>
</organism>
<protein>
    <submittedName>
        <fullName evidence="1">Uncharacterized protein</fullName>
    </submittedName>
</protein>
<keyword evidence="2" id="KW-1185">Reference proteome</keyword>
<name>A0A8H5NQ22_9HYPO</name>